<evidence type="ECO:0000259" key="1">
    <source>
        <dbReference type="Pfam" id="PF13847"/>
    </source>
</evidence>
<dbReference type="PANTHER" id="PTHR45128">
    <property type="entry name" value="METHYLTRANSFERASE TYPE 11"/>
    <property type="match status" value="1"/>
</dbReference>
<dbReference type="SUPFAM" id="SSF46785">
    <property type="entry name" value="Winged helix' DNA-binding domain"/>
    <property type="match status" value="1"/>
</dbReference>
<dbReference type="Pfam" id="PF13847">
    <property type="entry name" value="Methyltransf_31"/>
    <property type="match status" value="1"/>
</dbReference>
<dbReference type="InterPro" id="IPR029063">
    <property type="entry name" value="SAM-dependent_MTases_sf"/>
</dbReference>
<dbReference type="AlphaFoldDB" id="A0A939HF09"/>
<name>A0A939HF09_9MICC</name>
<evidence type="ECO:0000313" key="3">
    <source>
        <dbReference type="EMBL" id="MBO1268686.1"/>
    </source>
</evidence>
<proteinExistence type="predicted"/>
<dbReference type="GO" id="GO:0008168">
    <property type="term" value="F:methyltransferase activity"/>
    <property type="evidence" value="ECO:0007669"/>
    <property type="project" value="UniProtKB-KW"/>
</dbReference>
<comment type="caution">
    <text evidence="3">The sequence shown here is derived from an EMBL/GenBank/DDBJ whole genome shotgun (WGS) entry which is preliminary data.</text>
</comment>
<dbReference type="PANTHER" id="PTHR45128:SF1">
    <property type="entry name" value="S-ADENOSYLMETHIONINE-DEPENDENT METHYLTRANSFERASE RV2258C"/>
    <property type="match status" value="1"/>
</dbReference>
<accession>A0A939HF09</accession>
<dbReference type="RefSeq" id="WP_207616486.1">
    <property type="nucleotide sequence ID" value="NZ_JAFNLL010000028.1"/>
</dbReference>
<dbReference type="EMBL" id="JAFNLL010000028">
    <property type="protein sequence ID" value="MBO1268686.1"/>
    <property type="molecule type" value="Genomic_DNA"/>
</dbReference>
<organism evidence="3 4">
    <name type="scientific">Arthrobacter cavernae</name>
    <dbReference type="NCBI Taxonomy" id="2817681"/>
    <lineage>
        <taxon>Bacteria</taxon>
        <taxon>Bacillati</taxon>
        <taxon>Actinomycetota</taxon>
        <taxon>Actinomycetes</taxon>
        <taxon>Micrococcales</taxon>
        <taxon>Micrococcaceae</taxon>
        <taxon>Arthrobacter</taxon>
    </lineage>
</organism>
<dbReference type="GO" id="GO:0032259">
    <property type="term" value="P:methylation"/>
    <property type="evidence" value="ECO:0007669"/>
    <property type="project" value="UniProtKB-KW"/>
</dbReference>
<sequence>MTTTDAAPTTGPDPSGVEAAAGRLVGILNDGATAVLASIGYQTGLFETLATLPPASSGQIADAAGLNERYVREWLGGMVTARLVEYDPAASTYLLDPAVAPSVSGAGVENLARSMLYVTLMGEVSGKIADKFRTGGGLGYADYPGFVQIQAADSGSVHDASLVETILPLSGCVDRLGAGIDVADVGCGAGHAINLMAKAFPASRFTGYDFFEEGLIAGRAEAERLGLDNARFESLDAAKLDVVAGFDLITVFDAIHDQAHPATVLRNIHAALRPGGTFLMVDIKASSNLEDNMDLPWATFLYAISTSHCMSVSLSQGGDGLGTVWGVQLAESMLRDAGFSAVEVKDLEEDPFNAYFVATK</sequence>
<gene>
    <name evidence="3" type="ORF">J1902_11980</name>
</gene>
<dbReference type="Pfam" id="PF21320">
    <property type="entry name" value="WHD_Rv2258c"/>
    <property type="match status" value="1"/>
</dbReference>
<dbReference type="InterPro" id="IPR048711">
    <property type="entry name" value="WHD_Rv2258c"/>
</dbReference>
<keyword evidence="3" id="KW-0489">Methyltransferase</keyword>
<keyword evidence="4" id="KW-1185">Reference proteome</keyword>
<evidence type="ECO:0000259" key="2">
    <source>
        <dbReference type="Pfam" id="PF21320"/>
    </source>
</evidence>
<dbReference type="CDD" id="cd02440">
    <property type="entry name" value="AdoMet_MTases"/>
    <property type="match status" value="1"/>
</dbReference>
<dbReference type="SUPFAM" id="SSF53335">
    <property type="entry name" value="S-adenosyl-L-methionine-dependent methyltransferases"/>
    <property type="match status" value="1"/>
</dbReference>
<dbReference type="InterPro" id="IPR053173">
    <property type="entry name" value="SAM-binding_MTase"/>
</dbReference>
<feature type="domain" description="S-adenosylmethionine-dependent methyltransferase Rv2258c-like winged HTH" evidence="2">
    <location>
        <begin position="32"/>
        <end position="100"/>
    </location>
</feature>
<evidence type="ECO:0000313" key="4">
    <source>
        <dbReference type="Proteomes" id="UP000664164"/>
    </source>
</evidence>
<dbReference type="InterPro" id="IPR025714">
    <property type="entry name" value="Methyltranfer_dom"/>
</dbReference>
<dbReference type="Gene3D" id="3.40.50.150">
    <property type="entry name" value="Vaccinia Virus protein VP39"/>
    <property type="match status" value="1"/>
</dbReference>
<feature type="domain" description="Methyltransferase" evidence="1">
    <location>
        <begin position="179"/>
        <end position="291"/>
    </location>
</feature>
<protein>
    <submittedName>
        <fullName evidence="3">Class I SAM-dependent methyltransferase</fullName>
    </submittedName>
</protein>
<reference evidence="3" key="1">
    <citation type="submission" date="2021-03" db="EMBL/GenBank/DDBJ databases">
        <title>A new species, PO-11, isolated from a karst cave deposit.</title>
        <authorList>
            <person name="Zhaoxiaoyong W."/>
        </authorList>
    </citation>
    <scope>NUCLEOTIDE SEQUENCE</scope>
    <source>
        <strain evidence="3">PO-11</strain>
    </source>
</reference>
<keyword evidence="3" id="KW-0808">Transferase</keyword>
<dbReference type="InterPro" id="IPR036390">
    <property type="entry name" value="WH_DNA-bd_sf"/>
</dbReference>
<dbReference type="Proteomes" id="UP000664164">
    <property type="component" value="Unassembled WGS sequence"/>
</dbReference>